<dbReference type="AlphaFoldDB" id="A0A5A7QQP1"/>
<keyword evidence="3" id="KW-1185">Reference proteome</keyword>
<comment type="caution">
    <text evidence="2">The sequence shown here is derived from an EMBL/GenBank/DDBJ whole genome shotgun (WGS) entry which is preliminary data.</text>
</comment>
<dbReference type="EMBL" id="BKCP01007959">
    <property type="protein sequence ID" value="GER47530.1"/>
    <property type="molecule type" value="Genomic_DNA"/>
</dbReference>
<accession>A0A5A7QQP1</accession>
<evidence type="ECO:0000313" key="2">
    <source>
        <dbReference type="EMBL" id="GER47530.1"/>
    </source>
</evidence>
<organism evidence="2 3">
    <name type="scientific">Striga asiatica</name>
    <name type="common">Asiatic witchweed</name>
    <name type="synonym">Buchnera asiatica</name>
    <dbReference type="NCBI Taxonomy" id="4170"/>
    <lineage>
        <taxon>Eukaryota</taxon>
        <taxon>Viridiplantae</taxon>
        <taxon>Streptophyta</taxon>
        <taxon>Embryophyta</taxon>
        <taxon>Tracheophyta</taxon>
        <taxon>Spermatophyta</taxon>
        <taxon>Magnoliopsida</taxon>
        <taxon>eudicotyledons</taxon>
        <taxon>Gunneridae</taxon>
        <taxon>Pentapetalae</taxon>
        <taxon>asterids</taxon>
        <taxon>lamiids</taxon>
        <taxon>Lamiales</taxon>
        <taxon>Orobanchaceae</taxon>
        <taxon>Buchnereae</taxon>
        <taxon>Striga</taxon>
    </lineage>
</organism>
<gene>
    <name evidence="2" type="ORF">STAS_24637</name>
</gene>
<protein>
    <submittedName>
        <fullName evidence="2">Chaperone DnaJ-domain superfamily protein</fullName>
    </submittedName>
</protein>
<reference evidence="3" key="1">
    <citation type="journal article" date="2019" name="Curr. Biol.">
        <title>Genome Sequence of Striga asiatica Provides Insight into the Evolution of Plant Parasitism.</title>
        <authorList>
            <person name="Yoshida S."/>
            <person name="Kim S."/>
            <person name="Wafula E.K."/>
            <person name="Tanskanen J."/>
            <person name="Kim Y.M."/>
            <person name="Honaas L."/>
            <person name="Yang Z."/>
            <person name="Spallek T."/>
            <person name="Conn C.E."/>
            <person name="Ichihashi Y."/>
            <person name="Cheong K."/>
            <person name="Cui S."/>
            <person name="Der J.P."/>
            <person name="Gundlach H."/>
            <person name="Jiao Y."/>
            <person name="Hori C."/>
            <person name="Ishida J.K."/>
            <person name="Kasahara H."/>
            <person name="Kiba T."/>
            <person name="Kim M.S."/>
            <person name="Koo N."/>
            <person name="Laohavisit A."/>
            <person name="Lee Y.H."/>
            <person name="Lumba S."/>
            <person name="McCourt P."/>
            <person name="Mortimer J.C."/>
            <person name="Mutuku J.M."/>
            <person name="Nomura T."/>
            <person name="Sasaki-Sekimoto Y."/>
            <person name="Seto Y."/>
            <person name="Wang Y."/>
            <person name="Wakatake T."/>
            <person name="Sakakibara H."/>
            <person name="Demura T."/>
            <person name="Yamaguchi S."/>
            <person name="Yoneyama K."/>
            <person name="Manabe R.I."/>
            <person name="Nelson D.C."/>
            <person name="Schulman A.H."/>
            <person name="Timko M.P."/>
            <person name="dePamphilis C.W."/>
            <person name="Choi D."/>
            <person name="Shirasu K."/>
        </authorList>
    </citation>
    <scope>NUCLEOTIDE SEQUENCE [LARGE SCALE GENOMIC DNA]</scope>
    <source>
        <strain evidence="3">cv. UVA1</strain>
    </source>
</reference>
<evidence type="ECO:0000313" key="3">
    <source>
        <dbReference type="Proteomes" id="UP000325081"/>
    </source>
</evidence>
<sequence>MDSFSRYTTGNCHKSAYDGVFGAKQKLGSLPPSTLAPRLDEYVEIFGGYQAAAASPPFSLFVLDLPLDDGSNKLLREFDYAEVFGDCEDVAFGSTFEDLVRQSSGGDRGYGSSDYGEDESWDF</sequence>
<name>A0A5A7QQP1_STRAF</name>
<evidence type="ECO:0000256" key="1">
    <source>
        <dbReference type="SAM" id="MobiDB-lite"/>
    </source>
</evidence>
<dbReference type="Proteomes" id="UP000325081">
    <property type="component" value="Unassembled WGS sequence"/>
</dbReference>
<feature type="region of interest" description="Disordered" evidence="1">
    <location>
        <begin position="101"/>
        <end position="123"/>
    </location>
</feature>
<proteinExistence type="predicted"/>
<dbReference type="OrthoDB" id="1717591at2759"/>